<comment type="caution">
    <text evidence="2">The sequence shown here is derived from an EMBL/GenBank/DDBJ whole genome shotgun (WGS) entry which is preliminary data.</text>
</comment>
<evidence type="ECO:0000313" key="3">
    <source>
        <dbReference type="Proteomes" id="UP000308671"/>
    </source>
</evidence>
<proteinExistence type="predicted"/>
<organism evidence="2 3">
    <name type="scientific">Botrytis galanthina</name>
    <dbReference type="NCBI Taxonomy" id="278940"/>
    <lineage>
        <taxon>Eukaryota</taxon>
        <taxon>Fungi</taxon>
        <taxon>Dikarya</taxon>
        <taxon>Ascomycota</taxon>
        <taxon>Pezizomycotina</taxon>
        <taxon>Leotiomycetes</taxon>
        <taxon>Helotiales</taxon>
        <taxon>Sclerotiniaceae</taxon>
        <taxon>Botrytis</taxon>
    </lineage>
</organism>
<feature type="compositionally biased region" description="Polar residues" evidence="1">
    <location>
        <begin position="43"/>
        <end position="58"/>
    </location>
</feature>
<dbReference type="AlphaFoldDB" id="A0A4S8QMI9"/>
<evidence type="ECO:0000256" key="1">
    <source>
        <dbReference type="SAM" id="MobiDB-lite"/>
    </source>
</evidence>
<keyword evidence="3" id="KW-1185">Reference proteome</keyword>
<dbReference type="Proteomes" id="UP000308671">
    <property type="component" value="Unassembled WGS sequence"/>
</dbReference>
<feature type="region of interest" description="Disordered" evidence="1">
    <location>
        <begin position="1"/>
        <end position="83"/>
    </location>
</feature>
<feature type="compositionally biased region" description="Polar residues" evidence="1">
    <location>
        <begin position="70"/>
        <end position="83"/>
    </location>
</feature>
<reference evidence="2 3" key="1">
    <citation type="submission" date="2017-12" db="EMBL/GenBank/DDBJ databases">
        <title>Comparative genomics of Botrytis spp.</title>
        <authorList>
            <person name="Valero-Jimenez C.A."/>
            <person name="Tapia P."/>
            <person name="Veloso J."/>
            <person name="Silva-Moreno E."/>
            <person name="Staats M."/>
            <person name="Valdes J.H."/>
            <person name="Van Kan J.A.L."/>
        </authorList>
    </citation>
    <scope>NUCLEOTIDE SEQUENCE [LARGE SCALE GENOMIC DNA]</scope>
    <source>
        <strain evidence="2 3">MUCL435</strain>
    </source>
</reference>
<name>A0A4S8QMI9_9HELO</name>
<feature type="compositionally biased region" description="Basic and acidic residues" evidence="1">
    <location>
        <begin position="25"/>
        <end position="34"/>
    </location>
</feature>
<sequence>MVRKFRSRVGSEKDWNAFSDTASKPTREEKEARKRAVKPQAQMKKTTMLTQNSINTQETEWENSGERSPESQAQKAVLFSTNR</sequence>
<dbReference type="EMBL" id="PQXL01000582">
    <property type="protein sequence ID" value="THV44762.1"/>
    <property type="molecule type" value="Genomic_DNA"/>
</dbReference>
<gene>
    <name evidence="2" type="ORF">BGAL_0583g00040</name>
</gene>
<accession>A0A4S8QMI9</accession>
<evidence type="ECO:0000313" key="2">
    <source>
        <dbReference type="EMBL" id="THV44762.1"/>
    </source>
</evidence>
<protein>
    <submittedName>
        <fullName evidence="2">Uncharacterized protein</fullName>
    </submittedName>
</protein>